<gene>
    <name evidence="3" type="ORF">UFOVP62_9</name>
</gene>
<dbReference type="Pfam" id="PF09374">
    <property type="entry name" value="PG_binding_3"/>
    <property type="match status" value="1"/>
</dbReference>
<evidence type="ECO:0000259" key="1">
    <source>
        <dbReference type="Pfam" id="PF05838"/>
    </source>
</evidence>
<reference evidence="3" key="1">
    <citation type="submission" date="2020-04" db="EMBL/GenBank/DDBJ databases">
        <authorList>
            <person name="Chiriac C."/>
            <person name="Salcher M."/>
            <person name="Ghai R."/>
            <person name="Kavagutti S V."/>
        </authorList>
    </citation>
    <scope>NUCLEOTIDE SEQUENCE</scope>
</reference>
<organism evidence="3">
    <name type="scientific">uncultured Caudovirales phage</name>
    <dbReference type="NCBI Taxonomy" id="2100421"/>
    <lineage>
        <taxon>Viruses</taxon>
        <taxon>Duplodnaviria</taxon>
        <taxon>Heunggongvirae</taxon>
        <taxon>Uroviricota</taxon>
        <taxon>Caudoviricetes</taxon>
        <taxon>Peduoviridae</taxon>
        <taxon>Maltschvirus</taxon>
        <taxon>Maltschvirus maltsch</taxon>
    </lineage>
</organism>
<feature type="domain" description="Peptidoglycan binding" evidence="2">
    <location>
        <begin position="97"/>
        <end position="155"/>
    </location>
</feature>
<dbReference type="SUPFAM" id="SSF53955">
    <property type="entry name" value="Lysozyme-like"/>
    <property type="match status" value="1"/>
</dbReference>
<dbReference type="CDD" id="cd13926">
    <property type="entry name" value="N-acetylmuramidase_GH108"/>
    <property type="match status" value="1"/>
</dbReference>
<accession>A0A6J5KX56</accession>
<evidence type="ECO:0000259" key="2">
    <source>
        <dbReference type="Pfam" id="PF09374"/>
    </source>
</evidence>
<protein>
    <submittedName>
        <fullName evidence="3">ZliS Lysozyme family protein</fullName>
    </submittedName>
</protein>
<name>A0A6J5KX56_9CAUD</name>
<dbReference type="Pfam" id="PF05838">
    <property type="entry name" value="Glyco_hydro_108"/>
    <property type="match status" value="1"/>
</dbReference>
<proteinExistence type="predicted"/>
<dbReference type="EMBL" id="LR796182">
    <property type="protein sequence ID" value="CAB4124529.1"/>
    <property type="molecule type" value="Genomic_DNA"/>
</dbReference>
<dbReference type="Gene3D" id="1.20.141.10">
    <property type="entry name" value="Chitosanase, subunit A, domain 1"/>
    <property type="match status" value="1"/>
</dbReference>
<evidence type="ECO:0000313" key="3">
    <source>
        <dbReference type="EMBL" id="CAB4124529.1"/>
    </source>
</evidence>
<dbReference type="InterPro" id="IPR023346">
    <property type="entry name" value="Lysozyme-like_dom_sf"/>
</dbReference>
<feature type="domain" description="TtsA-like Glycoside hydrolase family 108" evidence="1">
    <location>
        <begin position="10"/>
        <end position="93"/>
    </location>
</feature>
<sequence length="173" mass="18627">MEANFPHCLQLVLAHEGGYVNDPRDPGGRTNRGVTQRAWEAYIGHSVDEPTMRALSVADVTPFYKTQYWDKIKGDALPSGIDCVVFDYAVNSGTSRAAKALQQAAGVLVDGAIGPATLAAVNAADHPRLIERICDLRLAFLRGLSTFAAFGKGWTCRVDGVHDEARDLTKAVA</sequence>
<dbReference type="InterPro" id="IPR018537">
    <property type="entry name" value="Peptidoglycan-bd_3"/>
</dbReference>
<dbReference type="InterPro" id="IPR008565">
    <property type="entry name" value="TtsA-like_GH18_dom"/>
</dbReference>